<accession>A0ACC1LDP8</accession>
<evidence type="ECO:0000313" key="2">
    <source>
        <dbReference type="Proteomes" id="UP001140087"/>
    </source>
</evidence>
<dbReference type="EMBL" id="JANBUN010000173">
    <property type="protein sequence ID" value="KAJ2806151.1"/>
    <property type="molecule type" value="Genomic_DNA"/>
</dbReference>
<evidence type="ECO:0000313" key="1">
    <source>
        <dbReference type="EMBL" id="KAJ2806151.1"/>
    </source>
</evidence>
<reference evidence="1" key="1">
    <citation type="submission" date="2022-07" db="EMBL/GenBank/DDBJ databases">
        <title>Phylogenomic reconstructions and comparative analyses of Kickxellomycotina fungi.</title>
        <authorList>
            <person name="Reynolds N.K."/>
            <person name="Stajich J.E."/>
            <person name="Barry K."/>
            <person name="Grigoriev I.V."/>
            <person name="Crous P."/>
            <person name="Smith M.E."/>
        </authorList>
    </citation>
    <scope>NUCLEOTIDE SEQUENCE</scope>
    <source>
        <strain evidence="1">BCRC 34780</strain>
    </source>
</reference>
<comment type="caution">
    <text evidence="1">The sequence shown here is derived from an EMBL/GenBank/DDBJ whole genome shotgun (WGS) entry which is preliminary data.</text>
</comment>
<sequence>MRALIAGRNARASQHGNSRPILREDVVMQHCFSPRAIASGVCCSFYDAQSIYSLYSSGDVLQNLRSHAHQEKLDYATVAMIKDRPMDMIRLATMLIREYDADTAGDAVGGDGAGLCYKTAVSTPLGEATVGWEPKANTTGDGDEEMLSMDKYLSEMVVGGQLAVWSDNRLRIPNGRFRRMWENIRLTATSGTGNVIGQSSAQTNVVADLCRGRSGALHGLVKFGEAIHRLDRNYSEYAKLEATFCFIASFLTMPHYLATDRSNSEFDHSFFRELHTGRTSWEIVLHPFGRYVERLVILFEFVRITPNGTSDEAANVLAEQALQTIGDSNRARSFLHCNTRLDVGVAYRRGLMCLHERFWKRARGGRPAAKDNAPQGEWEEQPPADQTRRWQDDPCWKIVLLTPGGFDDGRKVCCGCEECCSGDDEEEYEEWDSHTGWTSEDYE</sequence>
<name>A0ACC1LDP8_9FUNG</name>
<organism evidence="1 2">
    <name type="scientific">Coemansia helicoidea</name>
    <dbReference type="NCBI Taxonomy" id="1286919"/>
    <lineage>
        <taxon>Eukaryota</taxon>
        <taxon>Fungi</taxon>
        <taxon>Fungi incertae sedis</taxon>
        <taxon>Zoopagomycota</taxon>
        <taxon>Kickxellomycotina</taxon>
        <taxon>Kickxellomycetes</taxon>
        <taxon>Kickxellales</taxon>
        <taxon>Kickxellaceae</taxon>
        <taxon>Coemansia</taxon>
    </lineage>
</organism>
<protein>
    <submittedName>
        <fullName evidence="1">Uncharacterized protein</fullName>
    </submittedName>
</protein>
<keyword evidence="2" id="KW-1185">Reference proteome</keyword>
<proteinExistence type="predicted"/>
<gene>
    <name evidence="1" type="ORF">H4R21_000984</name>
</gene>
<dbReference type="Proteomes" id="UP001140087">
    <property type="component" value="Unassembled WGS sequence"/>
</dbReference>